<dbReference type="GO" id="GO:0005737">
    <property type="term" value="C:cytoplasm"/>
    <property type="evidence" value="ECO:0007669"/>
    <property type="project" value="TreeGrafter"/>
</dbReference>
<dbReference type="AlphaFoldDB" id="A0A1H8ZM21"/>
<feature type="binding site" evidence="10">
    <location>
        <position position="231"/>
    </location>
    <ligand>
        <name>a purine D-ribonucleoside</name>
        <dbReference type="ChEBI" id="CHEBI:142355"/>
    </ligand>
</feature>
<keyword evidence="5" id="KW-0597">Phosphoprotein</keyword>
<dbReference type="Pfam" id="PF01048">
    <property type="entry name" value="PNP_UDP_1"/>
    <property type="match status" value="1"/>
</dbReference>
<evidence type="ECO:0000256" key="1">
    <source>
        <dbReference type="ARBA" id="ARBA00002678"/>
    </source>
</evidence>
<dbReference type="InterPro" id="IPR011270">
    <property type="entry name" value="Pur_Nuc_Pase_Ino/Guo-sp"/>
</dbReference>
<dbReference type="STRING" id="89093.SAMN04488558_101277"/>
<accession>A0A1H8ZM21</accession>
<evidence type="ECO:0000313" key="13">
    <source>
        <dbReference type="Proteomes" id="UP000198833"/>
    </source>
</evidence>
<dbReference type="InterPro" id="IPR011268">
    <property type="entry name" value="Purine_phosphorylase"/>
</dbReference>
<comment type="catalytic activity">
    <reaction evidence="8">
        <text>a purine 2'-deoxy-D-ribonucleoside + phosphate = a purine nucleobase + 2-deoxy-alpha-D-ribose 1-phosphate</text>
        <dbReference type="Rhea" id="RHEA:36431"/>
        <dbReference type="ChEBI" id="CHEBI:26386"/>
        <dbReference type="ChEBI" id="CHEBI:43474"/>
        <dbReference type="ChEBI" id="CHEBI:57259"/>
        <dbReference type="ChEBI" id="CHEBI:142361"/>
        <dbReference type="EC" id="2.4.2.1"/>
    </reaction>
</comment>
<dbReference type="FunFam" id="3.40.50.1580:FF:000010">
    <property type="entry name" value="Purine nucleoside phosphorylase"/>
    <property type="match status" value="1"/>
</dbReference>
<comment type="function">
    <text evidence="1">The purine nucleoside phosphorylases catalyze the phosphorolytic breakdown of the N-glycosidic bond in the beta-(deoxy)ribonucleoside molecules, with the formation of the corresponding free purine bases and pentose-1-phosphate. Cleaves guanosine, inosine, 2'-deoxyguanosine and 2'-deoxyinosine.</text>
</comment>
<feature type="binding site" evidence="10">
    <location>
        <position position="208"/>
    </location>
    <ligand>
        <name>phosphate</name>
        <dbReference type="ChEBI" id="CHEBI:43474"/>
    </ligand>
</feature>
<evidence type="ECO:0000256" key="10">
    <source>
        <dbReference type="PIRSR" id="PIRSR000477-2"/>
    </source>
</evidence>
<dbReference type="InterPro" id="IPR035994">
    <property type="entry name" value="Nucleoside_phosphorylase_sf"/>
</dbReference>
<proteinExistence type="inferred from homology"/>
<feature type="binding site" evidence="10">
    <location>
        <position position="189"/>
    </location>
    <ligand>
        <name>a purine D-ribonucleoside</name>
        <dbReference type="ChEBI" id="CHEBI:142355"/>
    </ligand>
</feature>
<dbReference type="PANTHER" id="PTHR11904">
    <property type="entry name" value="METHYLTHIOADENOSINE/PURINE NUCLEOSIDE PHOSPHORYLASE"/>
    <property type="match status" value="1"/>
</dbReference>
<protein>
    <recommendedName>
        <fullName evidence="9">Purine nucleoside phosphorylase</fullName>
        <ecNumber evidence="9">2.4.2.1</ecNumber>
    </recommendedName>
    <alternativeName>
        <fullName evidence="9">Inosine-guanosine phosphorylase</fullName>
    </alternativeName>
</protein>
<comment type="subunit">
    <text evidence="4">Homotrimer.</text>
</comment>
<evidence type="ECO:0000256" key="2">
    <source>
        <dbReference type="ARBA" id="ARBA00005058"/>
    </source>
</evidence>
<feature type="binding site" evidence="10">
    <location>
        <begin position="77"/>
        <end position="79"/>
    </location>
    <ligand>
        <name>phosphate</name>
        <dbReference type="ChEBI" id="CHEBI:43474"/>
    </ligand>
</feature>
<keyword evidence="6 9" id="KW-0328">Glycosyltransferase</keyword>
<dbReference type="Gene3D" id="3.40.50.1580">
    <property type="entry name" value="Nucleoside phosphorylase domain"/>
    <property type="match status" value="1"/>
</dbReference>
<sequence length="267" mass="29204">MMYSELLTYLSNKGIRQPELGLVLGSGLGDLADEIEDAVIIPYEAIPNFPVSTVEGHEGKLVYGNLSGKRVIALKGRFHYYEGYELADVTYPIRLFKELGVSSIILTNAAGGVSQDFQPGDIMVITDHINLTGNNPLIGPNVHQQGPRFVDLTETYSKRGIDLLKQIAQAEDIDLKEGVYTWMTGPSYETPAEIRMIQRIGGDAVGMSTVPEAIVAKHAGMEVIGISCITNLAAGLQSALNHEEVIEISQQVKPKFKHLLRQLISQL</sequence>
<keyword evidence="13" id="KW-1185">Reference proteome</keyword>
<dbReference type="PIRSF" id="PIRSF000477">
    <property type="entry name" value="PurNPase"/>
    <property type="match status" value="1"/>
</dbReference>
<dbReference type="NCBIfam" id="TIGR01700">
    <property type="entry name" value="PNPH"/>
    <property type="match status" value="1"/>
</dbReference>
<evidence type="ECO:0000256" key="7">
    <source>
        <dbReference type="ARBA" id="ARBA00022679"/>
    </source>
</evidence>
<dbReference type="CDD" id="cd09009">
    <property type="entry name" value="PNP-EcPNPII_like"/>
    <property type="match status" value="1"/>
</dbReference>
<evidence type="ECO:0000256" key="3">
    <source>
        <dbReference type="ARBA" id="ARBA00006751"/>
    </source>
</evidence>
<dbReference type="NCBIfam" id="TIGR01697">
    <property type="entry name" value="PNPH-PUNA-XAPA"/>
    <property type="match status" value="1"/>
</dbReference>
<feature type="binding site" evidence="10">
    <location>
        <position position="26"/>
    </location>
    <ligand>
        <name>phosphate</name>
        <dbReference type="ChEBI" id="CHEBI:43474"/>
    </ligand>
</feature>
<dbReference type="PANTHER" id="PTHR11904:SF9">
    <property type="entry name" value="PURINE NUCLEOSIDE PHOSPHORYLASE-RELATED"/>
    <property type="match status" value="1"/>
</dbReference>
<feature type="domain" description="Nucleoside phosphorylase" evidence="11">
    <location>
        <begin position="20"/>
        <end position="264"/>
    </location>
</feature>
<dbReference type="InterPro" id="IPR000845">
    <property type="entry name" value="Nucleoside_phosphorylase_d"/>
</dbReference>
<dbReference type="NCBIfam" id="NF006054">
    <property type="entry name" value="PRK08202.1"/>
    <property type="match status" value="1"/>
</dbReference>
<name>A0A1H8ZM21_9LACT</name>
<organism evidence="12 13">
    <name type="scientific">Ignavigranum ruoffiae</name>
    <dbReference type="NCBI Taxonomy" id="89093"/>
    <lineage>
        <taxon>Bacteria</taxon>
        <taxon>Bacillati</taxon>
        <taxon>Bacillota</taxon>
        <taxon>Bacilli</taxon>
        <taxon>Lactobacillales</taxon>
        <taxon>Aerococcaceae</taxon>
        <taxon>Ignavigranum</taxon>
    </lineage>
</organism>
<feature type="binding site" evidence="10">
    <location>
        <position position="57"/>
    </location>
    <ligand>
        <name>phosphate</name>
        <dbReference type="ChEBI" id="CHEBI:43474"/>
    </ligand>
</feature>
<evidence type="ECO:0000256" key="6">
    <source>
        <dbReference type="ARBA" id="ARBA00022676"/>
    </source>
</evidence>
<evidence type="ECO:0000259" key="11">
    <source>
        <dbReference type="Pfam" id="PF01048"/>
    </source>
</evidence>
<dbReference type="GO" id="GO:0009116">
    <property type="term" value="P:nucleoside metabolic process"/>
    <property type="evidence" value="ECO:0007669"/>
    <property type="project" value="InterPro"/>
</dbReference>
<reference evidence="12 13" key="1">
    <citation type="submission" date="2016-10" db="EMBL/GenBank/DDBJ databases">
        <authorList>
            <person name="de Groot N.N."/>
        </authorList>
    </citation>
    <scope>NUCLEOTIDE SEQUENCE [LARGE SCALE GENOMIC DNA]</scope>
    <source>
        <strain evidence="12 13">DSM 15695</strain>
    </source>
</reference>
<dbReference type="EC" id="2.4.2.1" evidence="9"/>
<feature type="binding site" evidence="10">
    <location>
        <position position="109"/>
    </location>
    <ligand>
        <name>phosphate</name>
        <dbReference type="ChEBI" id="CHEBI:43474"/>
    </ligand>
</feature>
<dbReference type="SUPFAM" id="SSF53167">
    <property type="entry name" value="Purine and uridine phosphorylases"/>
    <property type="match status" value="1"/>
</dbReference>
<dbReference type="GO" id="GO:0004731">
    <property type="term" value="F:purine-nucleoside phosphorylase activity"/>
    <property type="evidence" value="ECO:0007669"/>
    <property type="project" value="UniProtKB-EC"/>
</dbReference>
<evidence type="ECO:0000256" key="9">
    <source>
        <dbReference type="PIRNR" id="PIRNR000477"/>
    </source>
</evidence>
<gene>
    <name evidence="12" type="ORF">SAMN04488558_101277</name>
</gene>
<dbReference type="Proteomes" id="UP000198833">
    <property type="component" value="Unassembled WGS sequence"/>
</dbReference>
<comment type="pathway">
    <text evidence="2 9">Purine metabolism; purine nucleoside salvage.</text>
</comment>
<dbReference type="EMBL" id="FOEN01000001">
    <property type="protein sequence ID" value="SEP65357.1"/>
    <property type="molecule type" value="Genomic_DNA"/>
</dbReference>
<evidence type="ECO:0000256" key="8">
    <source>
        <dbReference type="ARBA" id="ARBA00048556"/>
    </source>
</evidence>
<keyword evidence="7 9" id="KW-0808">Transferase</keyword>
<evidence type="ECO:0000256" key="5">
    <source>
        <dbReference type="ARBA" id="ARBA00022553"/>
    </source>
</evidence>
<evidence type="ECO:0000256" key="4">
    <source>
        <dbReference type="ARBA" id="ARBA00011233"/>
    </source>
</evidence>
<comment type="similarity">
    <text evidence="3 9">Belongs to the PNP/MTAP phosphorylase family.</text>
</comment>
<dbReference type="UniPathway" id="UPA00606"/>
<evidence type="ECO:0000313" key="12">
    <source>
        <dbReference type="EMBL" id="SEP65357.1"/>
    </source>
</evidence>